<keyword evidence="3" id="KW-0812">Transmembrane</keyword>
<evidence type="ECO:0000256" key="2">
    <source>
        <dbReference type="ARBA" id="ARBA00022553"/>
    </source>
</evidence>
<dbReference type="InterPro" id="IPR018996">
    <property type="entry name" value="Man1/Src1-like_C"/>
</dbReference>
<keyword evidence="4" id="KW-1133">Transmembrane helix</keyword>
<dbReference type="InterPro" id="IPR044780">
    <property type="entry name" value="Heh2/Src1"/>
</dbReference>
<reference evidence="9 10" key="1">
    <citation type="submission" date="2023-08" db="EMBL/GenBank/DDBJ databases">
        <title>Black Yeasts Isolated from many extreme environments.</title>
        <authorList>
            <person name="Coleine C."/>
            <person name="Stajich J.E."/>
            <person name="Selbmann L."/>
        </authorList>
    </citation>
    <scope>NUCLEOTIDE SEQUENCE [LARGE SCALE GENOMIC DNA]</scope>
    <source>
        <strain evidence="9 10">CCFEE 5935</strain>
    </source>
</reference>
<comment type="subcellular location">
    <subcellularLocation>
        <location evidence="1">Nucleus inner membrane</location>
    </subcellularLocation>
</comment>
<dbReference type="GO" id="GO:0034399">
    <property type="term" value="C:nuclear periphery"/>
    <property type="evidence" value="ECO:0007669"/>
    <property type="project" value="TreeGrafter"/>
</dbReference>
<evidence type="ECO:0000313" key="9">
    <source>
        <dbReference type="EMBL" id="KAK5169157.1"/>
    </source>
</evidence>
<dbReference type="AlphaFoldDB" id="A0AAV9PBY2"/>
<feature type="region of interest" description="Disordered" evidence="7">
    <location>
        <begin position="115"/>
        <end position="140"/>
    </location>
</feature>
<evidence type="ECO:0000256" key="3">
    <source>
        <dbReference type="ARBA" id="ARBA00022692"/>
    </source>
</evidence>
<keyword evidence="6" id="KW-0539">Nucleus</keyword>
<dbReference type="GO" id="GO:0005637">
    <property type="term" value="C:nuclear inner membrane"/>
    <property type="evidence" value="ECO:0007669"/>
    <property type="project" value="UniProtKB-SubCell"/>
</dbReference>
<dbReference type="Pfam" id="PF09402">
    <property type="entry name" value="MSC"/>
    <property type="match status" value="1"/>
</dbReference>
<dbReference type="PANTHER" id="PTHR47808">
    <property type="entry name" value="INNER NUCLEAR MEMBRANE PROTEIN HEH2-RELATED"/>
    <property type="match status" value="1"/>
</dbReference>
<dbReference type="GeneID" id="89927806"/>
<keyword evidence="5" id="KW-0472">Membrane</keyword>
<evidence type="ECO:0000256" key="6">
    <source>
        <dbReference type="ARBA" id="ARBA00023242"/>
    </source>
</evidence>
<dbReference type="GO" id="GO:0005783">
    <property type="term" value="C:endoplasmic reticulum"/>
    <property type="evidence" value="ECO:0007669"/>
    <property type="project" value="TreeGrafter"/>
</dbReference>
<evidence type="ECO:0000313" key="10">
    <source>
        <dbReference type="Proteomes" id="UP001337655"/>
    </source>
</evidence>
<accession>A0AAV9PBY2</accession>
<organism evidence="9 10">
    <name type="scientific">Saxophila tyrrhenica</name>
    <dbReference type="NCBI Taxonomy" id="1690608"/>
    <lineage>
        <taxon>Eukaryota</taxon>
        <taxon>Fungi</taxon>
        <taxon>Dikarya</taxon>
        <taxon>Ascomycota</taxon>
        <taxon>Pezizomycotina</taxon>
        <taxon>Dothideomycetes</taxon>
        <taxon>Dothideomycetidae</taxon>
        <taxon>Mycosphaerellales</taxon>
        <taxon>Extremaceae</taxon>
        <taxon>Saxophila</taxon>
    </lineage>
</organism>
<keyword evidence="2" id="KW-0597">Phosphoprotein</keyword>
<dbReference type="GO" id="GO:0071763">
    <property type="term" value="P:nuclear membrane organization"/>
    <property type="evidence" value="ECO:0007669"/>
    <property type="project" value="TreeGrafter"/>
</dbReference>
<evidence type="ECO:0000259" key="8">
    <source>
        <dbReference type="Pfam" id="PF09402"/>
    </source>
</evidence>
<evidence type="ECO:0000256" key="5">
    <source>
        <dbReference type="ARBA" id="ARBA00023136"/>
    </source>
</evidence>
<dbReference type="InterPro" id="IPR041885">
    <property type="entry name" value="MAN1_winged_helix_dom"/>
</dbReference>
<sequence>MAVSSAAYGRQRYISSRTVESVAKQLTGRVYEVLSEQAALHAADPNSYRDNHVSVAQLRDDILRDEYSTWRRKKVWDAVQKKVERNSNVRPMVREGRSGDVGRVWEWVGAVGRLESSPQSGGHERRKSGRVSFGGDTFIEPRREEEVGEVTRWKEQGGYY</sequence>
<gene>
    <name evidence="9" type="primary">SRC1_1</name>
    <name evidence="9" type="ORF">LTR77_006466</name>
</gene>
<dbReference type="Proteomes" id="UP001337655">
    <property type="component" value="Unassembled WGS sequence"/>
</dbReference>
<dbReference type="PANTHER" id="PTHR47808:SF2">
    <property type="entry name" value="LEM DOMAIN-CONTAINING PROTEIN 2"/>
    <property type="match status" value="1"/>
</dbReference>
<evidence type="ECO:0000256" key="7">
    <source>
        <dbReference type="SAM" id="MobiDB-lite"/>
    </source>
</evidence>
<feature type="domain" description="Man1/Src1-like C-terminal" evidence="8">
    <location>
        <begin position="2"/>
        <end position="109"/>
    </location>
</feature>
<dbReference type="EMBL" id="JAVRRT010000009">
    <property type="protein sequence ID" value="KAK5169157.1"/>
    <property type="molecule type" value="Genomic_DNA"/>
</dbReference>
<comment type="caution">
    <text evidence="9">The sequence shown here is derived from an EMBL/GenBank/DDBJ whole genome shotgun (WGS) entry which is preliminary data.</text>
</comment>
<evidence type="ECO:0000256" key="4">
    <source>
        <dbReference type="ARBA" id="ARBA00022989"/>
    </source>
</evidence>
<dbReference type="RefSeq" id="XP_064658623.1">
    <property type="nucleotide sequence ID" value="XM_064803708.1"/>
</dbReference>
<evidence type="ECO:0000256" key="1">
    <source>
        <dbReference type="ARBA" id="ARBA00004540"/>
    </source>
</evidence>
<protein>
    <submittedName>
        <fullName evidence="9">Inner nuclear membrane protein enriched at telomere/subtelomere region</fullName>
    </submittedName>
</protein>
<keyword evidence="10" id="KW-1185">Reference proteome</keyword>
<dbReference type="GO" id="GO:0003682">
    <property type="term" value="F:chromatin binding"/>
    <property type="evidence" value="ECO:0007669"/>
    <property type="project" value="InterPro"/>
</dbReference>
<proteinExistence type="predicted"/>
<name>A0AAV9PBY2_9PEZI</name>
<dbReference type="Gene3D" id="1.10.10.1180">
    <property type="entry name" value="MAN1, winged-helix domain"/>
    <property type="match status" value="1"/>
</dbReference>